<gene>
    <name evidence="3" type="ORF">M5X16_22315</name>
</gene>
<dbReference type="PANTHER" id="PTHR12110">
    <property type="entry name" value="HYDROXYPYRUVATE ISOMERASE"/>
    <property type="match status" value="1"/>
</dbReference>
<reference evidence="3 4" key="1">
    <citation type="submission" date="2022-05" db="EMBL/GenBank/DDBJ databases">
        <title>Genome Sequencing of Bee-Associated Microbes.</title>
        <authorList>
            <person name="Dunlap C."/>
        </authorList>
    </citation>
    <scope>NUCLEOTIDE SEQUENCE [LARGE SCALE GENOMIC DNA]</scope>
    <source>
        <strain evidence="3 4">NRRL B-23120</strain>
    </source>
</reference>
<keyword evidence="3" id="KW-0413">Isomerase</keyword>
<dbReference type="Gene3D" id="3.20.20.150">
    <property type="entry name" value="Divalent-metal-dependent TIM barrel enzymes"/>
    <property type="match status" value="1"/>
</dbReference>
<accession>A0ABT4FN73</accession>
<dbReference type="GO" id="GO:0016853">
    <property type="term" value="F:isomerase activity"/>
    <property type="evidence" value="ECO:0007669"/>
    <property type="project" value="UniProtKB-KW"/>
</dbReference>
<evidence type="ECO:0000313" key="4">
    <source>
        <dbReference type="Proteomes" id="UP001527202"/>
    </source>
</evidence>
<dbReference type="GeneID" id="95374040"/>
<dbReference type="Pfam" id="PF01261">
    <property type="entry name" value="AP_endonuc_2"/>
    <property type="match status" value="1"/>
</dbReference>
<dbReference type="InterPro" id="IPR036237">
    <property type="entry name" value="Xyl_isomerase-like_sf"/>
</dbReference>
<protein>
    <submittedName>
        <fullName evidence="3">Sugar phosphate isomerase/epimerase</fullName>
    </submittedName>
</protein>
<dbReference type="InterPro" id="IPR050312">
    <property type="entry name" value="IolE/XylAMocC-like"/>
</dbReference>
<feature type="region of interest" description="Disordered" evidence="1">
    <location>
        <begin position="284"/>
        <end position="317"/>
    </location>
</feature>
<keyword evidence="4" id="KW-1185">Reference proteome</keyword>
<dbReference type="RefSeq" id="WP_241688788.1">
    <property type="nucleotide sequence ID" value="NZ_CP026520.1"/>
</dbReference>
<comment type="caution">
    <text evidence="3">The sequence shown here is derived from an EMBL/GenBank/DDBJ whole genome shotgun (WGS) entry which is preliminary data.</text>
</comment>
<name>A0ABT4FN73_9BACL</name>
<proteinExistence type="predicted"/>
<evidence type="ECO:0000256" key="1">
    <source>
        <dbReference type="SAM" id="MobiDB-lite"/>
    </source>
</evidence>
<evidence type="ECO:0000259" key="2">
    <source>
        <dbReference type="Pfam" id="PF01261"/>
    </source>
</evidence>
<dbReference type="Proteomes" id="UP001527202">
    <property type="component" value="Unassembled WGS sequence"/>
</dbReference>
<dbReference type="EMBL" id="JAMDMJ010000031">
    <property type="protein sequence ID" value="MCY9598489.1"/>
    <property type="molecule type" value="Genomic_DNA"/>
</dbReference>
<feature type="domain" description="Xylose isomerase-like TIM barrel" evidence="2">
    <location>
        <begin position="21"/>
        <end position="278"/>
    </location>
</feature>
<dbReference type="SUPFAM" id="SSF51658">
    <property type="entry name" value="Xylose isomerase-like"/>
    <property type="match status" value="1"/>
</dbReference>
<dbReference type="PANTHER" id="PTHR12110:SF41">
    <property type="entry name" value="INOSOSE DEHYDRATASE"/>
    <property type="match status" value="1"/>
</dbReference>
<dbReference type="InterPro" id="IPR013022">
    <property type="entry name" value="Xyl_isomerase-like_TIM-brl"/>
</dbReference>
<organism evidence="3 4">
    <name type="scientific">Paenibacillus chitinolyticus</name>
    <dbReference type="NCBI Taxonomy" id="79263"/>
    <lineage>
        <taxon>Bacteria</taxon>
        <taxon>Bacillati</taxon>
        <taxon>Bacillota</taxon>
        <taxon>Bacilli</taxon>
        <taxon>Bacillales</taxon>
        <taxon>Paenibacillaceae</taxon>
        <taxon>Paenibacillus</taxon>
    </lineage>
</organism>
<sequence>MKIAAFSGALMEYSIQEAMKITANLGFDGIEIACREPHLSPQTSLPRVKEIRRLADEHVLDIPALGGYMGRFSESSDSECAAAYDEFLGLLERADYLETDMIRIFPGGPNAFLAADYHYEKAAHWLKKCGAEARRHEKKILLEIHNVSLIETVESSMRLLEMIGEDNVGLIHDAGNMYISDTDFGRASVTGLGSRLLHVHVKDEKRIPEAGGPGTFRNVTRHGEEHFLQCRLGEGEVDHRELFEALAETGYGGWVTLECFAPYPPVEQLAHDRDAVRQLIRETASASAPAIASTTVSTTAPTSASPSSSSVSASGEN</sequence>
<evidence type="ECO:0000313" key="3">
    <source>
        <dbReference type="EMBL" id="MCY9598489.1"/>
    </source>
</evidence>